<comment type="similarity">
    <text evidence="7">Belongs to the binding-protein-dependent transport system permease family.</text>
</comment>
<dbReference type="InterPro" id="IPR035906">
    <property type="entry name" value="MetI-like_sf"/>
</dbReference>
<evidence type="ECO:0000256" key="4">
    <source>
        <dbReference type="ARBA" id="ARBA00022692"/>
    </source>
</evidence>
<dbReference type="Gene3D" id="1.10.3720.10">
    <property type="entry name" value="MetI-like"/>
    <property type="match status" value="1"/>
</dbReference>
<dbReference type="SUPFAM" id="SSF161098">
    <property type="entry name" value="MetI-like"/>
    <property type="match status" value="1"/>
</dbReference>
<feature type="domain" description="ABC transmembrane type-1" evidence="8">
    <location>
        <begin position="74"/>
        <end position="258"/>
    </location>
</feature>
<gene>
    <name evidence="9" type="ORF">Gferi_04750</name>
</gene>
<accession>A0A1D8GQ02</accession>
<keyword evidence="6 7" id="KW-0472">Membrane</keyword>
<reference evidence="9 10" key="1">
    <citation type="submission" date="2016-09" db="EMBL/GenBank/DDBJ databases">
        <title>Genomic analysis reveals versatility of anaerobic energy metabolism of Geosporobacter ferrireducens IRF9 of phylum Firmicutes.</title>
        <authorList>
            <person name="Kim S.-J."/>
        </authorList>
    </citation>
    <scope>NUCLEOTIDE SEQUENCE [LARGE SCALE GENOMIC DNA]</scope>
    <source>
        <strain evidence="9 10">IRF9</strain>
    </source>
</reference>
<keyword evidence="10" id="KW-1185">Reference proteome</keyword>
<protein>
    <submittedName>
        <fullName evidence="9">Sulfonate ABC transporter permease</fullName>
    </submittedName>
</protein>
<feature type="transmembrane region" description="Helical" evidence="7">
    <location>
        <begin position="207"/>
        <end position="228"/>
    </location>
</feature>
<feature type="transmembrane region" description="Helical" evidence="7">
    <location>
        <begin position="240"/>
        <end position="261"/>
    </location>
</feature>
<keyword evidence="2 7" id="KW-0813">Transport</keyword>
<dbReference type="KEGG" id="gfe:Gferi_04750"/>
<dbReference type="PANTHER" id="PTHR30151:SF19">
    <property type="entry name" value="ABC TRANSPORTER PERMEASE"/>
    <property type="match status" value="1"/>
</dbReference>
<feature type="transmembrane region" description="Helical" evidence="7">
    <location>
        <begin position="117"/>
        <end position="137"/>
    </location>
</feature>
<dbReference type="CDD" id="cd06261">
    <property type="entry name" value="TM_PBP2"/>
    <property type="match status" value="1"/>
</dbReference>
<proteinExistence type="inferred from homology"/>
<comment type="subcellular location">
    <subcellularLocation>
        <location evidence="1 7">Cell membrane</location>
        <topology evidence="1 7">Multi-pass membrane protein</topology>
    </subcellularLocation>
</comment>
<dbReference type="EMBL" id="CP017269">
    <property type="protein sequence ID" value="AOT72997.1"/>
    <property type="molecule type" value="Genomic_DNA"/>
</dbReference>
<feature type="transmembrane region" description="Helical" evidence="7">
    <location>
        <begin position="25"/>
        <end position="44"/>
    </location>
</feature>
<dbReference type="STRING" id="1424294.Gferi_04750"/>
<dbReference type="InterPro" id="IPR000515">
    <property type="entry name" value="MetI-like"/>
</dbReference>
<keyword evidence="5 7" id="KW-1133">Transmembrane helix</keyword>
<evidence type="ECO:0000259" key="8">
    <source>
        <dbReference type="PROSITE" id="PS50928"/>
    </source>
</evidence>
<evidence type="ECO:0000256" key="7">
    <source>
        <dbReference type="RuleBase" id="RU363032"/>
    </source>
</evidence>
<evidence type="ECO:0000256" key="1">
    <source>
        <dbReference type="ARBA" id="ARBA00004651"/>
    </source>
</evidence>
<feature type="transmembrane region" description="Helical" evidence="7">
    <location>
        <begin position="86"/>
        <end position="105"/>
    </location>
</feature>
<dbReference type="PROSITE" id="PS50928">
    <property type="entry name" value="ABC_TM1"/>
    <property type="match status" value="1"/>
</dbReference>
<name>A0A1D8GQ02_9FIRM</name>
<dbReference type="Proteomes" id="UP000095743">
    <property type="component" value="Chromosome"/>
</dbReference>
<dbReference type="OrthoDB" id="9783295at2"/>
<organism evidence="9 10">
    <name type="scientific">Geosporobacter ferrireducens</name>
    <dbReference type="NCBI Taxonomy" id="1424294"/>
    <lineage>
        <taxon>Bacteria</taxon>
        <taxon>Bacillati</taxon>
        <taxon>Bacillota</taxon>
        <taxon>Clostridia</taxon>
        <taxon>Peptostreptococcales</taxon>
        <taxon>Thermotaleaceae</taxon>
        <taxon>Geosporobacter</taxon>
    </lineage>
</organism>
<dbReference type="GO" id="GO:0005886">
    <property type="term" value="C:plasma membrane"/>
    <property type="evidence" value="ECO:0007669"/>
    <property type="project" value="UniProtKB-SubCell"/>
</dbReference>
<evidence type="ECO:0000256" key="2">
    <source>
        <dbReference type="ARBA" id="ARBA00022448"/>
    </source>
</evidence>
<dbReference type="GO" id="GO:0055085">
    <property type="term" value="P:transmembrane transport"/>
    <property type="evidence" value="ECO:0007669"/>
    <property type="project" value="InterPro"/>
</dbReference>
<evidence type="ECO:0000256" key="5">
    <source>
        <dbReference type="ARBA" id="ARBA00022989"/>
    </source>
</evidence>
<evidence type="ECO:0000313" key="10">
    <source>
        <dbReference type="Proteomes" id="UP000095743"/>
    </source>
</evidence>
<sequence>MEKKYPGVSAEHHEFLCKVKKRKRAVIITQVSLLVVFFAFWEIAARTKLVDTFLTSYPSQMWNLFLRLIADGSLYRHVAISTFETVVGFVAGTIFGTLIAILLWWSDFVSEVLDPYMVVLNALPKTALAPIIILWAGAGITGIIVTAMAVSIVVTILGVYGGFKEVDGDKIKMLQTFGATRLQILQKVIIPASIPTIVSAVKINVGLSWVGVIVGELMVSRAGIGYLIVYGSQVFRLDLVMTSVIILAILATVMYQGVAYLEKKLMKWR</sequence>
<dbReference type="Pfam" id="PF00528">
    <property type="entry name" value="BPD_transp_1"/>
    <property type="match status" value="1"/>
</dbReference>
<keyword evidence="3" id="KW-1003">Cell membrane</keyword>
<evidence type="ECO:0000256" key="6">
    <source>
        <dbReference type="ARBA" id="ARBA00023136"/>
    </source>
</evidence>
<dbReference type="PANTHER" id="PTHR30151">
    <property type="entry name" value="ALKANE SULFONATE ABC TRANSPORTER-RELATED, MEMBRANE SUBUNIT"/>
    <property type="match status" value="1"/>
</dbReference>
<keyword evidence="4 7" id="KW-0812">Transmembrane</keyword>
<dbReference type="AlphaFoldDB" id="A0A1D8GQ02"/>
<evidence type="ECO:0000313" key="9">
    <source>
        <dbReference type="EMBL" id="AOT72997.1"/>
    </source>
</evidence>
<evidence type="ECO:0000256" key="3">
    <source>
        <dbReference type="ARBA" id="ARBA00022475"/>
    </source>
</evidence>
<feature type="transmembrane region" description="Helical" evidence="7">
    <location>
        <begin position="143"/>
        <end position="163"/>
    </location>
</feature>